<dbReference type="Proteomes" id="UP000054359">
    <property type="component" value="Unassembled WGS sequence"/>
</dbReference>
<evidence type="ECO:0000313" key="2">
    <source>
        <dbReference type="Proteomes" id="UP000054359"/>
    </source>
</evidence>
<reference evidence="1 2" key="1">
    <citation type="submission" date="2013-11" db="EMBL/GenBank/DDBJ databases">
        <title>Genome sequencing of Stegodyphus mimosarum.</title>
        <authorList>
            <person name="Bechsgaard J."/>
        </authorList>
    </citation>
    <scope>NUCLEOTIDE SEQUENCE [LARGE SCALE GENOMIC DNA]</scope>
</reference>
<accession>A0A087V136</accession>
<sequence length="68" mass="8086">MAPTSLIEEQVAELMKQVNELSLAIKNSREHSYECKHNHSQHNRRCNKSNGRYRQYKEPCKSIFFLPH</sequence>
<dbReference type="AlphaFoldDB" id="A0A087V136"/>
<dbReference type="EMBL" id="KL817952">
    <property type="protein sequence ID" value="KFM83325.1"/>
    <property type="molecule type" value="Genomic_DNA"/>
</dbReference>
<gene>
    <name evidence="1" type="ORF">X975_00058</name>
</gene>
<organism evidence="1 2">
    <name type="scientific">Stegodyphus mimosarum</name>
    <name type="common">African social velvet spider</name>
    <dbReference type="NCBI Taxonomy" id="407821"/>
    <lineage>
        <taxon>Eukaryota</taxon>
        <taxon>Metazoa</taxon>
        <taxon>Ecdysozoa</taxon>
        <taxon>Arthropoda</taxon>
        <taxon>Chelicerata</taxon>
        <taxon>Arachnida</taxon>
        <taxon>Araneae</taxon>
        <taxon>Araneomorphae</taxon>
        <taxon>Entelegynae</taxon>
        <taxon>Eresoidea</taxon>
        <taxon>Eresidae</taxon>
        <taxon>Stegodyphus</taxon>
    </lineage>
</organism>
<feature type="non-terminal residue" evidence="1">
    <location>
        <position position="68"/>
    </location>
</feature>
<proteinExistence type="predicted"/>
<name>A0A087V136_STEMI</name>
<keyword evidence="2" id="KW-1185">Reference proteome</keyword>
<evidence type="ECO:0000313" key="1">
    <source>
        <dbReference type="EMBL" id="KFM83325.1"/>
    </source>
</evidence>
<protein>
    <submittedName>
        <fullName evidence="1">Uncharacterized protein</fullName>
    </submittedName>
</protein>